<dbReference type="EMBL" id="JAHLFP010000001">
    <property type="protein sequence ID" value="MBU3805283.1"/>
    <property type="molecule type" value="Genomic_DNA"/>
</dbReference>
<comment type="caution">
    <text evidence="1">The sequence shown here is derived from an EMBL/GenBank/DDBJ whole genome shotgun (WGS) entry which is preliminary data.</text>
</comment>
<accession>A0A948WTL0</accession>
<dbReference type="Proteomes" id="UP000713596">
    <property type="component" value="Unassembled WGS sequence"/>
</dbReference>
<protein>
    <submittedName>
        <fullName evidence="1">Uncharacterized protein</fullName>
    </submittedName>
</protein>
<dbReference type="AlphaFoldDB" id="A0A948WTL0"/>
<evidence type="ECO:0000313" key="1">
    <source>
        <dbReference type="EMBL" id="MBU3805283.1"/>
    </source>
</evidence>
<organism evidence="1 2">
    <name type="scientific">Candidatus Allofournierella pullistercoris</name>
    <dbReference type="NCBI Taxonomy" id="2838597"/>
    <lineage>
        <taxon>Bacteria</taxon>
        <taxon>Bacillati</taxon>
        <taxon>Bacillota</taxon>
        <taxon>Clostridia</taxon>
        <taxon>Eubacteriales</taxon>
        <taxon>Oscillospiraceae</taxon>
        <taxon>Allofournierella</taxon>
    </lineage>
</organism>
<gene>
    <name evidence="1" type="ORF">H9882_00040</name>
</gene>
<evidence type="ECO:0000313" key="2">
    <source>
        <dbReference type="Proteomes" id="UP000713596"/>
    </source>
</evidence>
<reference evidence="1" key="1">
    <citation type="journal article" date="2021" name="PeerJ">
        <title>Extensive microbial diversity within the chicken gut microbiome revealed by metagenomics and culture.</title>
        <authorList>
            <person name="Gilroy R."/>
            <person name="Ravi A."/>
            <person name="Getino M."/>
            <person name="Pursley I."/>
            <person name="Horton D.L."/>
            <person name="Alikhan N.F."/>
            <person name="Baker D."/>
            <person name="Gharbi K."/>
            <person name="Hall N."/>
            <person name="Watson M."/>
            <person name="Adriaenssens E.M."/>
            <person name="Foster-Nyarko E."/>
            <person name="Jarju S."/>
            <person name="Secka A."/>
            <person name="Antonio M."/>
            <person name="Oren A."/>
            <person name="Chaudhuri R.R."/>
            <person name="La Ragione R."/>
            <person name="Hildebrand F."/>
            <person name="Pallen M.J."/>
        </authorList>
    </citation>
    <scope>NUCLEOTIDE SEQUENCE</scope>
    <source>
        <strain evidence="1">B5_2728</strain>
    </source>
</reference>
<sequence length="62" mass="7359">MEKDKPYPLQNRGIFTGKTDESQVVQRYNLFAIKRQRFGVGRPMKIQKILANVKKWMIFSDL</sequence>
<reference evidence="1" key="2">
    <citation type="submission" date="2021-04" db="EMBL/GenBank/DDBJ databases">
        <authorList>
            <person name="Gilroy R."/>
        </authorList>
    </citation>
    <scope>NUCLEOTIDE SEQUENCE</scope>
    <source>
        <strain evidence="1">B5_2728</strain>
    </source>
</reference>
<name>A0A948WTL0_9FIRM</name>
<proteinExistence type="predicted"/>